<dbReference type="GO" id="GO:0003700">
    <property type="term" value="F:DNA-binding transcription factor activity"/>
    <property type="evidence" value="ECO:0007669"/>
    <property type="project" value="TreeGrafter"/>
</dbReference>
<dbReference type="InterPro" id="IPR050807">
    <property type="entry name" value="TransReg_Diox_bact_type"/>
</dbReference>
<dbReference type="Pfam" id="PF01381">
    <property type="entry name" value="HTH_3"/>
    <property type="match status" value="1"/>
</dbReference>
<dbReference type="SMART" id="SM00530">
    <property type="entry name" value="HTH_XRE"/>
    <property type="match status" value="2"/>
</dbReference>
<reference evidence="3" key="1">
    <citation type="journal article" date="2021" name="Proc. Natl. Acad. Sci. U.S.A.">
        <title>A Catalog of Tens of Thousands of Viruses from Human Metagenomes Reveals Hidden Associations with Chronic Diseases.</title>
        <authorList>
            <person name="Tisza M.J."/>
            <person name="Buck C.B."/>
        </authorList>
    </citation>
    <scope>NUCLEOTIDE SEQUENCE</scope>
    <source>
        <strain evidence="3">CtTVN2</strain>
    </source>
</reference>
<dbReference type="CDD" id="cd00093">
    <property type="entry name" value="HTH_XRE"/>
    <property type="match status" value="2"/>
</dbReference>
<evidence type="ECO:0000259" key="2">
    <source>
        <dbReference type="PROSITE" id="PS50943"/>
    </source>
</evidence>
<dbReference type="PROSITE" id="PS50943">
    <property type="entry name" value="HTH_CROC1"/>
    <property type="match status" value="2"/>
</dbReference>
<feature type="domain" description="HTH cro/C1-type" evidence="2">
    <location>
        <begin position="7"/>
        <end position="61"/>
    </location>
</feature>
<protein>
    <submittedName>
        <fullName evidence="3">Repressor protein CI</fullName>
    </submittedName>
</protein>
<dbReference type="Pfam" id="PF13560">
    <property type="entry name" value="HTH_31"/>
    <property type="match status" value="1"/>
</dbReference>
<dbReference type="InterPro" id="IPR001387">
    <property type="entry name" value="Cro/C1-type_HTH"/>
</dbReference>
<feature type="domain" description="HTH cro/C1-type" evidence="2">
    <location>
        <begin position="75"/>
        <end position="129"/>
    </location>
</feature>
<sequence>MSMGEQIKTARQLRGLTQEELGERCGIDAANIRKYESGKQIPRIATIQKIAEALDLPVSSFLPAFGITESLGNRIRTVRKRQGLSVAELGERLEISGSLVGRYERGEESPKPSTIHRFADALGVDAHWLETGIYDESLSPEEQQLLRYFRLMNPKGRIVALERMDELSTHPNYKRRI</sequence>
<dbReference type="GO" id="GO:0003677">
    <property type="term" value="F:DNA binding"/>
    <property type="evidence" value="ECO:0007669"/>
    <property type="project" value="UniProtKB-KW"/>
</dbReference>
<dbReference type="SUPFAM" id="SSF47413">
    <property type="entry name" value="lambda repressor-like DNA-binding domains"/>
    <property type="match status" value="2"/>
</dbReference>
<dbReference type="InterPro" id="IPR010982">
    <property type="entry name" value="Lambda_DNA-bd_dom_sf"/>
</dbReference>
<evidence type="ECO:0000256" key="1">
    <source>
        <dbReference type="ARBA" id="ARBA00023125"/>
    </source>
</evidence>
<keyword evidence="1" id="KW-0238">DNA-binding</keyword>
<dbReference type="Gene3D" id="1.10.260.40">
    <property type="entry name" value="lambda repressor-like DNA-binding domains"/>
    <property type="match status" value="2"/>
</dbReference>
<organism evidence="3">
    <name type="scientific">Caudovirales sp. ctTVN2</name>
    <dbReference type="NCBI Taxonomy" id="2827634"/>
    <lineage>
        <taxon>Viruses</taxon>
        <taxon>Duplodnaviria</taxon>
        <taxon>Heunggongvirae</taxon>
        <taxon>Uroviricota</taxon>
        <taxon>Caudoviricetes</taxon>
    </lineage>
</organism>
<dbReference type="EMBL" id="BK032551">
    <property type="protein sequence ID" value="DAF47141.1"/>
    <property type="molecule type" value="Genomic_DNA"/>
</dbReference>
<name>A0A8S5S7X8_9CAUD</name>
<proteinExistence type="predicted"/>
<accession>A0A8S5S7X8</accession>
<dbReference type="PANTHER" id="PTHR46797:SF1">
    <property type="entry name" value="METHYLPHOSPHONATE SYNTHASE"/>
    <property type="match status" value="1"/>
</dbReference>
<evidence type="ECO:0000313" key="3">
    <source>
        <dbReference type="EMBL" id="DAF47141.1"/>
    </source>
</evidence>
<dbReference type="PANTHER" id="PTHR46797">
    <property type="entry name" value="HTH-TYPE TRANSCRIPTIONAL REGULATOR"/>
    <property type="match status" value="1"/>
</dbReference>